<dbReference type="Proteomes" id="UP000193467">
    <property type="component" value="Unassembled WGS sequence"/>
</dbReference>
<organism evidence="6 7">
    <name type="scientific">Leucosporidium creatinivorum</name>
    <dbReference type="NCBI Taxonomy" id="106004"/>
    <lineage>
        <taxon>Eukaryota</taxon>
        <taxon>Fungi</taxon>
        <taxon>Dikarya</taxon>
        <taxon>Basidiomycota</taxon>
        <taxon>Pucciniomycotina</taxon>
        <taxon>Microbotryomycetes</taxon>
        <taxon>Leucosporidiales</taxon>
        <taxon>Leucosporidium</taxon>
    </lineage>
</organism>
<dbReference type="OrthoDB" id="655030at2759"/>
<evidence type="ECO:0000256" key="3">
    <source>
        <dbReference type="ARBA" id="ARBA00023002"/>
    </source>
</evidence>
<dbReference type="SUPFAM" id="SSF51905">
    <property type="entry name" value="FAD/NAD(P)-binding domain"/>
    <property type="match status" value="1"/>
</dbReference>
<dbReference type="EMBL" id="MCGR01000081">
    <property type="protein sequence ID" value="ORY57692.1"/>
    <property type="molecule type" value="Genomic_DNA"/>
</dbReference>
<reference evidence="6 7" key="1">
    <citation type="submission" date="2016-07" db="EMBL/GenBank/DDBJ databases">
        <title>Pervasive Adenine N6-methylation of Active Genes in Fungi.</title>
        <authorList>
            <consortium name="DOE Joint Genome Institute"/>
            <person name="Mondo S.J."/>
            <person name="Dannebaum R.O."/>
            <person name="Kuo R.C."/>
            <person name="Labutti K."/>
            <person name="Haridas S."/>
            <person name="Kuo A."/>
            <person name="Salamov A."/>
            <person name="Ahrendt S.R."/>
            <person name="Lipzen A."/>
            <person name="Sullivan W."/>
            <person name="Andreopoulos W.B."/>
            <person name="Clum A."/>
            <person name="Lindquist E."/>
            <person name="Daum C."/>
            <person name="Ramamoorthy G.K."/>
            <person name="Gryganskyi A."/>
            <person name="Culley D."/>
            <person name="Magnuson J.K."/>
            <person name="James T.Y."/>
            <person name="O'Malley M.A."/>
            <person name="Stajich J.E."/>
            <person name="Spatafora J.W."/>
            <person name="Visel A."/>
            <person name="Grigoriev I.V."/>
        </authorList>
    </citation>
    <scope>NUCLEOTIDE SEQUENCE [LARGE SCALE GENOMIC DNA]</scope>
    <source>
        <strain evidence="6 7">62-1032</strain>
    </source>
</reference>
<dbReference type="PANTHER" id="PTHR47178:SF1">
    <property type="entry name" value="FAD-BINDING DOMAIN-CONTAINING PROTEIN-RELATED"/>
    <property type="match status" value="1"/>
</dbReference>
<gene>
    <name evidence="6" type="ORF">BCR35DRAFT_271354</name>
</gene>
<feature type="non-terminal residue" evidence="6">
    <location>
        <position position="1"/>
    </location>
</feature>
<evidence type="ECO:0000256" key="2">
    <source>
        <dbReference type="ARBA" id="ARBA00022827"/>
    </source>
</evidence>
<protein>
    <submittedName>
        <fullName evidence="6">FAD/NAD(P)-binding domain-containing protein</fullName>
    </submittedName>
</protein>
<keyword evidence="1" id="KW-0285">Flavoprotein</keyword>
<dbReference type="STRING" id="106004.A0A1Y2DEH8"/>
<accession>A0A1Y2DEH8</accession>
<feature type="domain" description="FAD-binding" evidence="5">
    <location>
        <begin position="285"/>
        <end position="354"/>
    </location>
</feature>
<evidence type="ECO:0000313" key="6">
    <source>
        <dbReference type="EMBL" id="ORY57692.1"/>
    </source>
</evidence>
<name>A0A1Y2DEH8_9BASI</name>
<evidence type="ECO:0000313" key="7">
    <source>
        <dbReference type="Proteomes" id="UP000193467"/>
    </source>
</evidence>
<evidence type="ECO:0000256" key="1">
    <source>
        <dbReference type="ARBA" id="ARBA00022630"/>
    </source>
</evidence>
<dbReference type="InterPro" id="IPR002938">
    <property type="entry name" value="FAD-bd"/>
</dbReference>
<keyword evidence="3" id="KW-0560">Oxidoreductase</keyword>
<dbReference type="InParanoid" id="A0A1Y2DEH8"/>
<dbReference type="GO" id="GO:0004497">
    <property type="term" value="F:monooxygenase activity"/>
    <property type="evidence" value="ECO:0007669"/>
    <property type="project" value="UniProtKB-KW"/>
</dbReference>
<dbReference type="GO" id="GO:0071949">
    <property type="term" value="F:FAD binding"/>
    <property type="evidence" value="ECO:0007669"/>
    <property type="project" value="InterPro"/>
</dbReference>
<keyword evidence="4" id="KW-0503">Monooxygenase</keyword>
<keyword evidence="2" id="KW-0274">FAD</keyword>
<dbReference type="InterPro" id="IPR036188">
    <property type="entry name" value="FAD/NAD-bd_sf"/>
</dbReference>
<proteinExistence type="predicted"/>
<dbReference type="Gene3D" id="3.50.50.60">
    <property type="entry name" value="FAD/NAD(P)-binding domain"/>
    <property type="match status" value="1"/>
</dbReference>
<comment type="caution">
    <text evidence="6">The sequence shown here is derived from an EMBL/GenBank/DDBJ whole genome shotgun (WGS) entry which is preliminary data.</text>
</comment>
<evidence type="ECO:0000259" key="5">
    <source>
        <dbReference type="Pfam" id="PF01494"/>
    </source>
</evidence>
<keyword evidence="7" id="KW-1185">Reference proteome</keyword>
<dbReference type="AlphaFoldDB" id="A0A1Y2DEH8"/>
<dbReference type="Pfam" id="PF01494">
    <property type="entry name" value="FAD_binding_3"/>
    <property type="match status" value="1"/>
</dbReference>
<dbReference type="PANTHER" id="PTHR47178">
    <property type="entry name" value="MONOOXYGENASE, FAD-BINDING"/>
    <property type="match status" value="1"/>
</dbReference>
<sequence length="393" mass="42919">GLVGLLLAQGLTKRGIPNTVYERDPDQGGRTQGFAITLHWILNAIEQMLPKELFDQLDNVQVDPFLAQDKGNFLVLDGRDLGVLYKIPPSKKRVRANRTKLRALLLQGLNVEYEKKFERFETIEGGGVRAHFADGTIAEGTLLVGTDGNNSRVRQGLFKDDPSAAKISSIPIVTHGVVQRYTPEQVAPLRELDPLLFQAIHPELGHFLCKPRYSIQEIDPAGKYVDILTMVSHKVTDLALEVPKDANSVLKIRDMKARAVGFAEPLFSLINDIDESLPCTTISLADWVPTKWDNLGCVTVAGDATGPMTMYRGEGVNHGMLDAALLVSALTKVEAGELSQKEALDIYETEVRIRRESAIPLSRQAAIDAHGLPAPDSPVVGARAPPPIALGVF</sequence>
<evidence type="ECO:0000256" key="4">
    <source>
        <dbReference type="ARBA" id="ARBA00023033"/>
    </source>
</evidence>